<dbReference type="VEuPathDB" id="VectorBase:AMAM020242"/>
<dbReference type="AlphaFoldDB" id="A0A182T5V3"/>
<organism evidence="1 2">
    <name type="scientific">Anopheles maculatus</name>
    <dbReference type="NCBI Taxonomy" id="74869"/>
    <lineage>
        <taxon>Eukaryota</taxon>
        <taxon>Metazoa</taxon>
        <taxon>Ecdysozoa</taxon>
        <taxon>Arthropoda</taxon>
        <taxon>Hexapoda</taxon>
        <taxon>Insecta</taxon>
        <taxon>Pterygota</taxon>
        <taxon>Neoptera</taxon>
        <taxon>Endopterygota</taxon>
        <taxon>Diptera</taxon>
        <taxon>Nematocera</taxon>
        <taxon>Culicoidea</taxon>
        <taxon>Culicidae</taxon>
        <taxon>Anophelinae</taxon>
        <taxon>Anopheles</taxon>
        <taxon>Anopheles maculatus group</taxon>
    </lineage>
</organism>
<keyword evidence="2" id="KW-1185">Reference proteome</keyword>
<dbReference type="InterPro" id="IPR038901">
    <property type="entry name" value="HEXDC-like"/>
</dbReference>
<dbReference type="PANTHER" id="PTHR21040:SF8">
    <property type="entry name" value="BCDNA.GH04120"/>
    <property type="match status" value="1"/>
</dbReference>
<sequence length="130" mass="15391">MIYRFMLRLATLTAETEEYTDAIRQRRGWLTDYNIRHNFSSAARVDDLLGENYRLLNSVSNLARTAASTLTEAYDHWTYGEFVEQRIFPMLEELKRLERAGEGLKKRRVWSQRPLPYLKPFEVLGIDEKT</sequence>
<evidence type="ECO:0000313" key="1">
    <source>
        <dbReference type="EnsemblMetazoa" id="AMAM020242-PA"/>
    </source>
</evidence>
<reference evidence="2" key="1">
    <citation type="submission" date="2013-09" db="EMBL/GenBank/DDBJ databases">
        <title>The Genome Sequence of Anopheles maculatus species B.</title>
        <authorList>
            <consortium name="The Broad Institute Genomics Platform"/>
            <person name="Neafsey D.E."/>
            <person name="Besansky N."/>
            <person name="Howell P."/>
            <person name="Walton C."/>
            <person name="Young S.K."/>
            <person name="Zeng Q."/>
            <person name="Gargeya S."/>
            <person name="Fitzgerald M."/>
            <person name="Haas B."/>
            <person name="Abouelleil A."/>
            <person name="Allen A.W."/>
            <person name="Alvarado L."/>
            <person name="Arachchi H.M."/>
            <person name="Berlin A.M."/>
            <person name="Chapman S.B."/>
            <person name="Gainer-Dewar J."/>
            <person name="Goldberg J."/>
            <person name="Griggs A."/>
            <person name="Gujja S."/>
            <person name="Hansen M."/>
            <person name="Howarth C."/>
            <person name="Imamovic A."/>
            <person name="Ireland A."/>
            <person name="Larimer J."/>
            <person name="McCowan C."/>
            <person name="Murphy C."/>
            <person name="Pearson M."/>
            <person name="Poon T.W."/>
            <person name="Priest M."/>
            <person name="Roberts A."/>
            <person name="Saif S."/>
            <person name="Shea T."/>
            <person name="Sisk P."/>
            <person name="Sykes S."/>
            <person name="Wortman J."/>
            <person name="Nusbaum C."/>
            <person name="Birren B."/>
        </authorList>
    </citation>
    <scope>NUCLEOTIDE SEQUENCE [LARGE SCALE GENOMIC DNA]</scope>
    <source>
        <strain evidence="2">maculatus3</strain>
    </source>
</reference>
<accession>A0A182T5V3</accession>
<name>A0A182T5V3_9DIPT</name>
<reference evidence="1" key="2">
    <citation type="submission" date="2020-05" db="UniProtKB">
        <authorList>
            <consortium name="EnsemblMetazoa"/>
        </authorList>
    </citation>
    <scope>IDENTIFICATION</scope>
    <source>
        <strain evidence="1">maculatus3</strain>
    </source>
</reference>
<dbReference type="EnsemblMetazoa" id="AMAM020242-RA">
    <property type="protein sequence ID" value="AMAM020242-PA"/>
    <property type="gene ID" value="AMAM020242"/>
</dbReference>
<protein>
    <submittedName>
        <fullName evidence="1">Uncharacterized protein</fullName>
    </submittedName>
</protein>
<dbReference type="GO" id="GO:0015929">
    <property type="term" value="F:hexosaminidase activity"/>
    <property type="evidence" value="ECO:0007669"/>
    <property type="project" value="InterPro"/>
</dbReference>
<dbReference type="PANTHER" id="PTHR21040">
    <property type="entry name" value="BCDNA.GH04120"/>
    <property type="match status" value="1"/>
</dbReference>
<evidence type="ECO:0000313" key="2">
    <source>
        <dbReference type="Proteomes" id="UP000075901"/>
    </source>
</evidence>
<proteinExistence type="predicted"/>
<dbReference type="Proteomes" id="UP000075901">
    <property type="component" value="Unassembled WGS sequence"/>
</dbReference>